<dbReference type="RefSeq" id="WP_114436215.1">
    <property type="nucleotide sequence ID" value="NZ_QPIZ01000002.1"/>
</dbReference>
<dbReference type="CDD" id="cd05332">
    <property type="entry name" value="11beta-HSD1_like_SDR_c"/>
    <property type="match status" value="1"/>
</dbReference>
<dbReference type="GO" id="GO:0016020">
    <property type="term" value="C:membrane"/>
    <property type="evidence" value="ECO:0007669"/>
    <property type="project" value="TreeGrafter"/>
</dbReference>
<dbReference type="SUPFAM" id="SSF51735">
    <property type="entry name" value="NAD(P)-binding Rossmann-fold domains"/>
    <property type="match status" value="1"/>
</dbReference>
<dbReference type="AlphaFoldDB" id="A0A368VIP7"/>
<name>A0A368VIP7_9BACT</name>
<dbReference type="PROSITE" id="PS00061">
    <property type="entry name" value="ADH_SHORT"/>
    <property type="match status" value="1"/>
</dbReference>
<organism evidence="4 5">
    <name type="scientific">Marinilabilia salmonicolor</name>
    <dbReference type="NCBI Taxonomy" id="989"/>
    <lineage>
        <taxon>Bacteria</taxon>
        <taxon>Pseudomonadati</taxon>
        <taxon>Bacteroidota</taxon>
        <taxon>Bacteroidia</taxon>
        <taxon>Marinilabiliales</taxon>
        <taxon>Marinilabiliaceae</taxon>
        <taxon>Marinilabilia</taxon>
    </lineage>
</organism>
<dbReference type="NCBIfam" id="NF004825">
    <property type="entry name" value="PRK06181.1"/>
    <property type="match status" value="1"/>
</dbReference>
<comment type="similarity">
    <text evidence="1 3">Belongs to the short-chain dehydrogenases/reductases (SDR) family.</text>
</comment>
<dbReference type="GO" id="GO:0016491">
    <property type="term" value="F:oxidoreductase activity"/>
    <property type="evidence" value="ECO:0007669"/>
    <property type="project" value="UniProtKB-KW"/>
</dbReference>
<evidence type="ECO:0000256" key="2">
    <source>
        <dbReference type="ARBA" id="ARBA00023002"/>
    </source>
</evidence>
<dbReference type="PRINTS" id="PR00080">
    <property type="entry name" value="SDRFAMILY"/>
</dbReference>
<sequence>MKTLKNKKIWITGASSGIGKALAVALAREEALLVLSARNSHALKQTQKACVKHTSFCMIQPLNLSDSAQIQQAVQKVTEELGNIDILINNAGISQRSLARETPVDIDRRIMEVNFFGMVQLTKAVLPFMLSQGSGHIVAVSSITGKFGFPLRTAYSASKHAIQGFFESLRAELTDDNIKVTIVSPGRIKTNISLNAITADGSAHKKMDNGQAGGMSPEKCAKRIVRGIKKQRKEMLIGNKEILMVYIHRWLPALYHRLVTKVKN</sequence>
<gene>
    <name evidence="4" type="ORF">DFO77_10235</name>
</gene>
<evidence type="ECO:0000313" key="4">
    <source>
        <dbReference type="EMBL" id="RCW38881.1"/>
    </source>
</evidence>
<dbReference type="Gene3D" id="3.40.50.720">
    <property type="entry name" value="NAD(P)-binding Rossmann-like Domain"/>
    <property type="match status" value="1"/>
</dbReference>
<dbReference type="InterPro" id="IPR036291">
    <property type="entry name" value="NAD(P)-bd_dom_sf"/>
</dbReference>
<dbReference type="PANTHER" id="PTHR44196">
    <property type="entry name" value="DEHYDROGENASE/REDUCTASE SDR FAMILY MEMBER 7B"/>
    <property type="match status" value="1"/>
</dbReference>
<proteinExistence type="inferred from homology"/>
<protein>
    <submittedName>
        <fullName evidence="4">Short-subunit dehydrogenase</fullName>
    </submittedName>
</protein>
<evidence type="ECO:0000256" key="1">
    <source>
        <dbReference type="ARBA" id="ARBA00006484"/>
    </source>
</evidence>
<accession>A0A368VIP7</accession>
<comment type="caution">
    <text evidence="4">The sequence shown here is derived from an EMBL/GenBank/DDBJ whole genome shotgun (WGS) entry which is preliminary data.</text>
</comment>
<dbReference type="EMBL" id="QPIZ01000002">
    <property type="protein sequence ID" value="RCW38881.1"/>
    <property type="molecule type" value="Genomic_DNA"/>
</dbReference>
<dbReference type="InterPro" id="IPR020904">
    <property type="entry name" value="Sc_DH/Rdtase_CS"/>
</dbReference>
<evidence type="ECO:0000313" key="5">
    <source>
        <dbReference type="Proteomes" id="UP000252733"/>
    </source>
</evidence>
<keyword evidence="5" id="KW-1185">Reference proteome</keyword>
<reference evidence="4 5" key="1">
    <citation type="submission" date="2018-07" db="EMBL/GenBank/DDBJ databases">
        <title>Freshwater and sediment microbial communities from various areas in North America, analyzing microbe dynamics in response to fracking.</title>
        <authorList>
            <person name="Lamendella R."/>
        </authorList>
    </citation>
    <scope>NUCLEOTIDE SEQUENCE [LARGE SCALE GENOMIC DNA]</scope>
    <source>
        <strain evidence="4 5">160A</strain>
    </source>
</reference>
<dbReference type="InterPro" id="IPR002347">
    <property type="entry name" value="SDR_fam"/>
</dbReference>
<dbReference type="Proteomes" id="UP000252733">
    <property type="component" value="Unassembled WGS sequence"/>
</dbReference>
<keyword evidence="2" id="KW-0560">Oxidoreductase</keyword>
<dbReference type="Pfam" id="PF00106">
    <property type="entry name" value="adh_short"/>
    <property type="match status" value="1"/>
</dbReference>
<dbReference type="PANTHER" id="PTHR44196:SF1">
    <property type="entry name" value="DEHYDROGENASE_REDUCTASE SDR FAMILY MEMBER 7B"/>
    <property type="match status" value="1"/>
</dbReference>
<evidence type="ECO:0000256" key="3">
    <source>
        <dbReference type="RuleBase" id="RU000363"/>
    </source>
</evidence>
<dbReference type="PRINTS" id="PR00081">
    <property type="entry name" value="GDHRDH"/>
</dbReference>